<evidence type="ECO:0000256" key="1">
    <source>
        <dbReference type="ARBA" id="ARBA00004370"/>
    </source>
</evidence>
<keyword evidence="2 4" id="KW-0472">Membrane</keyword>
<dbReference type="AlphaFoldDB" id="A0A7J5DQW9"/>
<keyword evidence="4" id="KW-1133">Transmembrane helix</keyword>
<dbReference type="PANTHER" id="PTHR37042">
    <property type="entry name" value="OUTER MEMBRANE PROTEIN RV1973"/>
    <property type="match status" value="1"/>
</dbReference>
<evidence type="ECO:0000313" key="6">
    <source>
        <dbReference type="Proteomes" id="UP000449906"/>
    </source>
</evidence>
<evidence type="ECO:0000256" key="2">
    <source>
        <dbReference type="ARBA" id="ARBA00023136"/>
    </source>
</evidence>
<keyword evidence="4" id="KW-0812">Transmembrane</keyword>
<dbReference type="EMBL" id="WBVM01000006">
    <property type="protein sequence ID" value="KAB2807163.1"/>
    <property type="molecule type" value="Genomic_DNA"/>
</dbReference>
<feature type="region of interest" description="Disordered" evidence="3">
    <location>
        <begin position="1"/>
        <end position="33"/>
    </location>
</feature>
<dbReference type="RefSeq" id="WP_151583040.1">
    <property type="nucleotide sequence ID" value="NZ_CP182503.1"/>
</dbReference>
<feature type="compositionally biased region" description="Acidic residues" evidence="3">
    <location>
        <begin position="8"/>
        <end position="18"/>
    </location>
</feature>
<sequence>MTAHDVQDLADVEESTISDDERDRPDPATGGGGNRTAIELGLAVLAAVVLVVGLVSWWRAGDHDAADVERAQLRDTVLITARSHIETMNTLDFNDIDGGLDKWEDVSTGTLKDQIAATDAETRKLMAERGMISTGKVTDAAVVDLTPSTATVIASVETTVVDSAKPDQAPTVKRNRMAADLVKVGGRWLLEALDQVAVSRS</sequence>
<protein>
    <recommendedName>
        <fullName evidence="7">Mce-associated membrane protein</fullName>
    </recommendedName>
</protein>
<comment type="caution">
    <text evidence="5">The sequence shown here is derived from an EMBL/GenBank/DDBJ whole genome shotgun (WGS) entry which is preliminary data.</text>
</comment>
<accession>A0A7J5DQW9</accession>
<dbReference type="Proteomes" id="UP000449906">
    <property type="component" value="Unassembled WGS sequence"/>
</dbReference>
<feature type="transmembrane region" description="Helical" evidence="4">
    <location>
        <begin position="40"/>
        <end position="60"/>
    </location>
</feature>
<evidence type="ECO:0000256" key="3">
    <source>
        <dbReference type="SAM" id="MobiDB-lite"/>
    </source>
</evidence>
<dbReference type="GO" id="GO:0016020">
    <property type="term" value="C:membrane"/>
    <property type="evidence" value="ECO:0007669"/>
    <property type="project" value="UniProtKB-SubCell"/>
</dbReference>
<evidence type="ECO:0008006" key="7">
    <source>
        <dbReference type="Google" id="ProtNLM"/>
    </source>
</evidence>
<dbReference type="PANTHER" id="PTHR37042:SF4">
    <property type="entry name" value="OUTER MEMBRANE PROTEIN RV1973"/>
    <property type="match status" value="1"/>
</dbReference>
<gene>
    <name evidence="5" type="ORF">F9L07_27090</name>
</gene>
<reference evidence="5 6" key="1">
    <citation type="submission" date="2019-09" db="EMBL/GenBank/DDBJ databases">
        <title>Pimelobacter sp. isolated from Paulinella.</title>
        <authorList>
            <person name="Jeong S.E."/>
        </authorList>
    </citation>
    <scope>NUCLEOTIDE SEQUENCE [LARGE SCALE GENOMIC DNA]</scope>
    <source>
        <strain evidence="5 6">Pch-N</strain>
    </source>
</reference>
<name>A0A7J5DQW9_NOCSI</name>
<comment type="subcellular location">
    <subcellularLocation>
        <location evidence="1">Membrane</location>
    </subcellularLocation>
</comment>
<evidence type="ECO:0000256" key="4">
    <source>
        <dbReference type="SAM" id="Phobius"/>
    </source>
</evidence>
<evidence type="ECO:0000313" key="5">
    <source>
        <dbReference type="EMBL" id="KAB2807163.1"/>
    </source>
</evidence>
<proteinExistence type="predicted"/>
<organism evidence="5 6">
    <name type="scientific">Nocardioides simplex</name>
    <name type="common">Arthrobacter simplex</name>
    <dbReference type="NCBI Taxonomy" id="2045"/>
    <lineage>
        <taxon>Bacteria</taxon>
        <taxon>Bacillati</taxon>
        <taxon>Actinomycetota</taxon>
        <taxon>Actinomycetes</taxon>
        <taxon>Propionibacteriales</taxon>
        <taxon>Nocardioidaceae</taxon>
        <taxon>Pimelobacter</taxon>
    </lineage>
</organism>